<dbReference type="InterPro" id="IPR003761">
    <property type="entry name" value="Exonuc_VII_S"/>
</dbReference>
<dbReference type="PIRSF" id="PIRSF006488">
    <property type="entry name" value="Exonuc_VII_S"/>
    <property type="match status" value="1"/>
</dbReference>
<name>C3XC60_OXAFO</name>
<dbReference type="Gene3D" id="1.10.287.1040">
    <property type="entry name" value="Exonuclease VII, small subunit"/>
    <property type="match status" value="1"/>
</dbReference>
<evidence type="ECO:0000256" key="5">
    <source>
        <dbReference type="ARBA" id="ARBA00022839"/>
    </source>
</evidence>
<reference evidence="7 8" key="1">
    <citation type="submission" date="2009-02" db="EMBL/GenBank/DDBJ databases">
        <title>The Genome Sequence of Oxalobacter formigenes OXCC13.</title>
        <authorList>
            <consortium name="The Broad Institute Genome Sequencing Platform"/>
            <person name="Ward D."/>
            <person name="Young S.K."/>
            <person name="Kodira C.D."/>
            <person name="Zeng Q."/>
            <person name="Koehrsen M."/>
            <person name="Alvarado L."/>
            <person name="Berlin A."/>
            <person name="Borenstein D."/>
            <person name="Chen Z."/>
            <person name="Engels R."/>
            <person name="Freedman E."/>
            <person name="Gellesch M."/>
            <person name="Goldberg J."/>
            <person name="Griggs A."/>
            <person name="Gujja S."/>
            <person name="Heiman D."/>
            <person name="Hepburn T."/>
            <person name="Howarth C."/>
            <person name="Jen D."/>
            <person name="Larson L."/>
            <person name="Lewis B."/>
            <person name="Mehta T."/>
            <person name="Park D."/>
            <person name="Pearson M."/>
            <person name="Roberts A."/>
            <person name="Saif S."/>
            <person name="Shea T."/>
            <person name="Shenoy N."/>
            <person name="Sisk P."/>
            <person name="Stolte C."/>
            <person name="Sykes S."/>
            <person name="Walk T."/>
            <person name="White J."/>
            <person name="Yandava C."/>
            <person name="Allison M.J."/>
            <person name="Lander E."/>
            <person name="Nusbaum C."/>
            <person name="Galagan J."/>
            <person name="Birren B."/>
        </authorList>
    </citation>
    <scope>NUCLEOTIDE SEQUENCE [LARGE SCALE GENOMIC DNA]</scope>
    <source>
        <strain evidence="7 8">OXCC13</strain>
    </source>
</reference>
<comment type="catalytic activity">
    <reaction evidence="6">
        <text>Exonucleolytic cleavage in either 5'- to 3'- or 3'- to 5'-direction to yield nucleoside 5'-phosphates.</text>
        <dbReference type="EC" id="3.1.11.6"/>
    </reaction>
</comment>
<evidence type="ECO:0000256" key="2">
    <source>
        <dbReference type="ARBA" id="ARBA00022490"/>
    </source>
</evidence>
<comment type="similarity">
    <text evidence="1 6">Belongs to the XseB family.</text>
</comment>
<comment type="subcellular location">
    <subcellularLocation>
        <location evidence="6">Cytoplasm</location>
    </subcellularLocation>
</comment>
<dbReference type="InterPro" id="IPR037004">
    <property type="entry name" value="Exonuc_VII_ssu_sf"/>
</dbReference>
<keyword evidence="5 6" id="KW-0269">Exonuclease</keyword>
<dbReference type="EC" id="3.1.11.6" evidence="6"/>
<dbReference type="GO" id="GO:0006308">
    <property type="term" value="P:DNA catabolic process"/>
    <property type="evidence" value="ECO:0007669"/>
    <property type="project" value="UniProtKB-UniRule"/>
</dbReference>
<dbReference type="AlphaFoldDB" id="C3XC60"/>
<dbReference type="GeneID" id="77134181"/>
<evidence type="ECO:0000313" key="8">
    <source>
        <dbReference type="Proteomes" id="UP000005089"/>
    </source>
</evidence>
<proteinExistence type="inferred from homology"/>
<dbReference type="GO" id="GO:0005829">
    <property type="term" value="C:cytosol"/>
    <property type="evidence" value="ECO:0007669"/>
    <property type="project" value="TreeGrafter"/>
</dbReference>
<comment type="function">
    <text evidence="6">Bidirectionally degrades single-stranded DNA into large acid-insoluble oligonucleotides, which are then degraded further into small acid-soluble oligonucleotides.</text>
</comment>
<protein>
    <recommendedName>
        <fullName evidence="6">Exodeoxyribonuclease 7 small subunit</fullName>
        <ecNumber evidence="6">3.1.11.6</ecNumber>
    </recommendedName>
    <alternativeName>
        <fullName evidence="6">Exodeoxyribonuclease VII small subunit</fullName>
        <shortName evidence="6">Exonuclease VII small subunit</shortName>
    </alternativeName>
</protein>
<gene>
    <name evidence="6 7" type="primary">xseB</name>
    <name evidence="7" type="ORF">OFBG_01814</name>
</gene>
<dbReference type="Pfam" id="PF02609">
    <property type="entry name" value="Exonuc_VII_S"/>
    <property type="match status" value="1"/>
</dbReference>
<accession>C3XC60</accession>
<dbReference type="OrthoDB" id="287668at2"/>
<dbReference type="PANTHER" id="PTHR34137">
    <property type="entry name" value="EXODEOXYRIBONUCLEASE 7 SMALL SUBUNIT"/>
    <property type="match status" value="1"/>
</dbReference>
<dbReference type="Proteomes" id="UP000005089">
    <property type="component" value="Unassembled WGS sequence"/>
</dbReference>
<keyword evidence="3 6" id="KW-0540">Nuclease</keyword>
<dbReference type="HAMAP" id="MF_00337">
    <property type="entry name" value="Exonuc_7_S"/>
    <property type="match status" value="1"/>
</dbReference>
<organism evidence="7 8">
    <name type="scientific">Oxalobacter formigenes OXCC13</name>
    <dbReference type="NCBI Taxonomy" id="556269"/>
    <lineage>
        <taxon>Bacteria</taxon>
        <taxon>Pseudomonadati</taxon>
        <taxon>Pseudomonadota</taxon>
        <taxon>Betaproteobacteria</taxon>
        <taxon>Burkholderiales</taxon>
        <taxon>Oxalobacteraceae</taxon>
        <taxon>Oxalobacter</taxon>
    </lineage>
</organism>
<dbReference type="GO" id="GO:0008855">
    <property type="term" value="F:exodeoxyribonuclease VII activity"/>
    <property type="evidence" value="ECO:0007669"/>
    <property type="project" value="UniProtKB-UniRule"/>
</dbReference>
<evidence type="ECO:0000256" key="6">
    <source>
        <dbReference type="HAMAP-Rule" id="MF_00337"/>
    </source>
</evidence>
<comment type="subunit">
    <text evidence="6">Heterooligomer composed of large and small subunits.</text>
</comment>
<keyword evidence="4 6" id="KW-0378">Hydrolase</keyword>
<evidence type="ECO:0000313" key="7">
    <source>
        <dbReference type="EMBL" id="EEO30786.1"/>
    </source>
</evidence>
<dbReference type="NCBIfam" id="TIGR01280">
    <property type="entry name" value="xseB"/>
    <property type="match status" value="1"/>
</dbReference>
<dbReference type="SUPFAM" id="SSF116842">
    <property type="entry name" value="XseB-like"/>
    <property type="match status" value="1"/>
</dbReference>
<sequence>MTTEDQERKDEMSFEDAIAELGSLVSRLEAGELPLEESIAAYKKGVELVQLCTSRLEKVENQIKILDKELLKPFSSDKSDIE</sequence>
<evidence type="ECO:0000256" key="4">
    <source>
        <dbReference type="ARBA" id="ARBA00022801"/>
    </source>
</evidence>
<dbReference type="GO" id="GO:0009318">
    <property type="term" value="C:exodeoxyribonuclease VII complex"/>
    <property type="evidence" value="ECO:0007669"/>
    <property type="project" value="UniProtKB-UniRule"/>
</dbReference>
<dbReference type="RefSeq" id="WP_005882249.1">
    <property type="nucleotide sequence ID" value="NZ_CP019430.1"/>
</dbReference>
<dbReference type="eggNOG" id="COG1722">
    <property type="taxonomic scope" value="Bacteria"/>
</dbReference>
<keyword evidence="2 6" id="KW-0963">Cytoplasm</keyword>
<dbReference type="HOGENOM" id="CLU_145918_2_0_4"/>
<dbReference type="STRING" id="847.BRW83_0273"/>
<dbReference type="EMBL" id="GG658170">
    <property type="protein sequence ID" value="EEO30786.1"/>
    <property type="molecule type" value="Genomic_DNA"/>
</dbReference>
<evidence type="ECO:0000256" key="1">
    <source>
        <dbReference type="ARBA" id="ARBA00009998"/>
    </source>
</evidence>
<dbReference type="PANTHER" id="PTHR34137:SF1">
    <property type="entry name" value="EXODEOXYRIBONUCLEASE 7 SMALL SUBUNIT"/>
    <property type="match status" value="1"/>
</dbReference>
<dbReference type="NCBIfam" id="NF002141">
    <property type="entry name" value="PRK00977.1-5"/>
    <property type="match status" value="1"/>
</dbReference>
<keyword evidence="8" id="KW-1185">Reference proteome</keyword>
<evidence type="ECO:0000256" key="3">
    <source>
        <dbReference type="ARBA" id="ARBA00022722"/>
    </source>
</evidence>